<proteinExistence type="predicted"/>
<organism evidence="2 3">
    <name type="scientific">Dentipellis fragilis</name>
    <dbReference type="NCBI Taxonomy" id="205917"/>
    <lineage>
        <taxon>Eukaryota</taxon>
        <taxon>Fungi</taxon>
        <taxon>Dikarya</taxon>
        <taxon>Basidiomycota</taxon>
        <taxon>Agaricomycotina</taxon>
        <taxon>Agaricomycetes</taxon>
        <taxon>Russulales</taxon>
        <taxon>Hericiaceae</taxon>
        <taxon>Dentipellis</taxon>
    </lineage>
</organism>
<name>A0A4Y9YS78_9AGAM</name>
<gene>
    <name evidence="2" type="ORF">EVG20_g5745</name>
</gene>
<dbReference type="Pfam" id="PF13532">
    <property type="entry name" value="2OG-FeII_Oxy_2"/>
    <property type="match status" value="1"/>
</dbReference>
<reference evidence="2 3" key="1">
    <citation type="submission" date="2019-02" db="EMBL/GenBank/DDBJ databases">
        <title>Genome sequencing of the rare red list fungi Dentipellis fragilis.</title>
        <authorList>
            <person name="Buettner E."/>
            <person name="Kellner H."/>
        </authorList>
    </citation>
    <scope>NUCLEOTIDE SEQUENCE [LARGE SCALE GENOMIC DNA]</scope>
    <source>
        <strain evidence="2 3">DSM 105465</strain>
    </source>
</reference>
<keyword evidence="3" id="KW-1185">Reference proteome</keyword>
<dbReference type="InterPro" id="IPR037151">
    <property type="entry name" value="AlkB-like_sf"/>
</dbReference>
<dbReference type="PANTHER" id="PTHR21052">
    <property type="entry name" value="SPERMATOGENESIS ASSOCIATED 11-RELATED"/>
    <property type="match status" value="1"/>
</dbReference>
<dbReference type="EMBL" id="SEOQ01000352">
    <property type="protein sequence ID" value="TFY65042.1"/>
    <property type="molecule type" value="Genomic_DNA"/>
</dbReference>
<evidence type="ECO:0000259" key="1">
    <source>
        <dbReference type="Pfam" id="PF13532"/>
    </source>
</evidence>
<sequence length="217" mass="24595">MLRILSAAAPRPSRHAREKYRSYSDARSYPGDFHFIPDFFTLPEQRTLLSASLQKLDQTEPRSMQRRRKRLIASSKTSQDTGLIQDVFLPDEYYQFEDGHFDGVIRRFREMHVSSWDDVDSPSLAKALSRLRPLYPTEADTQTHLLHLASDGEIDPHVDNLDASGSWILGISLGADRVLHIEPVKGEDSQDAFDVLLPSGSVYVQKFAHHGPCYAVV</sequence>
<dbReference type="GO" id="GO:0016706">
    <property type="term" value="F:2-oxoglutarate-dependent dioxygenase activity"/>
    <property type="evidence" value="ECO:0007669"/>
    <property type="project" value="TreeGrafter"/>
</dbReference>
<dbReference type="InterPro" id="IPR027450">
    <property type="entry name" value="AlkB-like"/>
</dbReference>
<feature type="domain" description="Alpha-ketoglutarate-dependent dioxygenase AlkB-like" evidence="1">
    <location>
        <begin position="33"/>
        <end position="204"/>
    </location>
</feature>
<dbReference type="GO" id="GO:0005759">
    <property type="term" value="C:mitochondrial matrix"/>
    <property type="evidence" value="ECO:0007669"/>
    <property type="project" value="TreeGrafter"/>
</dbReference>
<evidence type="ECO:0000313" key="2">
    <source>
        <dbReference type="EMBL" id="TFY65042.1"/>
    </source>
</evidence>
<dbReference type="GO" id="GO:0006631">
    <property type="term" value="P:fatty acid metabolic process"/>
    <property type="evidence" value="ECO:0007669"/>
    <property type="project" value="TreeGrafter"/>
</dbReference>
<accession>A0A4Y9YS78</accession>
<dbReference type="OrthoDB" id="28127at2759"/>
<comment type="caution">
    <text evidence="2">The sequence shown here is derived from an EMBL/GenBank/DDBJ whole genome shotgun (WGS) entry which is preliminary data.</text>
</comment>
<dbReference type="GO" id="GO:0006974">
    <property type="term" value="P:DNA damage response"/>
    <property type="evidence" value="ECO:0007669"/>
    <property type="project" value="InterPro"/>
</dbReference>
<dbReference type="STRING" id="205917.A0A4Y9YS78"/>
<dbReference type="PANTHER" id="PTHR21052:SF0">
    <property type="entry name" value="ALPHA-KETOGLUTARATE-DEPENDENT DIOXYGENASE ALKB HOMOLOG 7, MITOCHONDRIAL"/>
    <property type="match status" value="1"/>
</dbReference>
<dbReference type="Gene3D" id="2.60.120.590">
    <property type="entry name" value="Alpha-ketoglutarate-dependent dioxygenase AlkB-like"/>
    <property type="match status" value="1"/>
</dbReference>
<protein>
    <recommendedName>
        <fullName evidence="1">Alpha-ketoglutarate-dependent dioxygenase AlkB-like domain-containing protein</fullName>
    </recommendedName>
</protein>
<dbReference type="Proteomes" id="UP000298327">
    <property type="component" value="Unassembled WGS sequence"/>
</dbReference>
<dbReference type="AlphaFoldDB" id="A0A4Y9YS78"/>
<dbReference type="SUPFAM" id="SSF51197">
    <property type="entry name" value="Clavaminate synthase-like"/>
    <property type="match status" value="1"/>
</dbReference>
<evidence type="ECO:0000313" key="3">
    <source>
        <dbReference type="Proteomes" id="UP000298327"/>
    </source>
</evidence>
<dbReference type="InterPro" id="IPR032870">
    <property type="entry name" value="ALKBH7-like"/>
</dbReference>